<dbReference type="RefSeq" id="WP_071471415.1">
    <property type="nucleotide sequence ID" value="NZ_MDKE01000004.1"/>
</dbReference>
<sequence length="133" mass="14810">MNILLRYGLLIALLGTVPSGVQATPGLLDGMSFVGLNGEAGKPLDPDEHEEITFHDGLFTSVSCEPYHFGSAEYSTTEVDGAIHFTAVTESPTHGKISWQGVVKGRTAEVGFVWTKERWYWNTRREYWFRGTL</sequence>
<dbReference type="EMBL" id="MDKE01000004">
    <property type="protein sequence ID" value="OIN13841.1"/>
    <property type="molecule type" value="Genomic_DNA"/>
</dbReference>
<protein>
    <submittedName>
        <fullName evidence="1">Uncharacterized protein</fullName>
    </submittedName>
</protein>
<keyword evidence="2" id="KW-1185">Reference proteome</keyword>
<comment type="caution">
    <text evidence="1">The sequence shown here is derived from an EMBL/GenBank/DDBJ whole genome shotgun (WGS) entry which is preliminary data.</text>
</comment>
<evidence type="ECO:0000313" key="1">
    <source>
        <dbReference type="EMBL" id="OIN13841.1"/>
    </source>
</evidence>
<reference evidence="1 2" key="1">
    <citation type="submission" date="2016-07" db="EMBL/GenBank/DDBJ databases">
        <title>Draft Genome Sequence of Oceanisphaera psychrotolerans, isolated from coastal sediment samples.</title>
        <authorList>
            <person name="Zhuo S."/>
            <person name="Ruan Z."/>
        </authorList>
    </citation>
    <scope>NUCLEOTIDE SEQUENCE [LARGE SCALE GENOMIC DNA]</scope>
    <source>
        <strain evidence="1 2">LAM-WHM-ZC</strain>
    </source>
</reference>
<dbReference type="AlphaFoldDB" id="A0A1J4QH91"/>
<gene>
    <name evidence="1" type="ORF">BFR47_09095</name>
</gene>
<accession>A0A1J4QH91</accession>
<dbReference type="STRING" id="1414654.BFR47_09095"/>
<dbReference type="Proteomes" id="UP000243073">
    <property type="component" value="Unassembled WGS sequence"/>
</dbReference>
<evidence type="ECO:0000313" key="2">
    <source>
        <dbReference type="Proteomes" id="UP000243073"/>
    </source>
</evidence>
<proteinExistence type="predicted"/>
<organism evidence="1 2">
    <name type="scientific">Oceanisphaera psychrotolerans</name>
    <dbReference type="NCBI Taxonomy" id="1414654"/>
    <lineage>
        <taxon>Bacteria</taxon>
        <taxon>Pseudomonadati</taxon>
        <taxon>Pseudomonadota</taxon>
        <taxon>Gammaproteobacteria</taxon>
        <taxon>Aeromonadales</taxon>
        <taxon>Aeromonadaceae</taxon>
        <taxon>Oceanisphaera</taxon>
    </lineage>
</organism>
<name>A0A1J4QH91_9GAMM</name>
<dbReference type="OrthoDB" id="6119866at2"/>